<organism evidence="9 10">
    <name type="scientific">Gordoniibacillus kamchatkensis</name>
    <dbReference type="NCBI Taxonomy" id="1590651"/>
    <lineage>
        <taxon>Bacteria</taxon>
        <taxon>Bacillati</taxon>
        <taxon>Bacillota</taxon>
        <taxon>Bacilli</taxon>
        <taxon>Bacillales</taxon>
        <taxon>Paenibacillaceae</taxon>
        <taxon>Gordoniibacillus</taxon>
    </lineage>
</organism>
<dbReference type="Gene3D" id="3.30.460.20">
    <property type="entry name" value="CorA soluble domain-like"/>
    <property type="match status" value="1"/>
</dbReference>
<protein>
    <recommendedName>
        <fullName evidence="8">Magnesium transport protein CorA</fullName>
    </recommendedName>
</protein>
<evidence type="ECO:0000256" key="7">
    <source>
        <dbReference type="ARBA" id="ARBA00023136"/>
    </source>
</evidence>
<keyword evidence="10" id="KW-1185">Reference proteome</keyword>
<evidence type="ECO:0000256" key="4">
    <source>
        <dbReference type="ARBA" id="ARBA00022475"/>
    </source>
</evidence>
<name>A0ABR5AF00_9BACL</name>
<evidence type="ECO:0000256" key="6">
    <source>
        <dbReference type="ARBA" id="ARBA00022989"/>
    </source>
</evidence>
<keyword evidence="5 8" id="KW-0812">Transmembrane</keyword>
<keyword evidence="8" id="KW-0460">Magnesium</keyword>
<dbReference type="RefSeq" id="WP_041049132.1">
    <property type="nucleotide sequence ID" value="NZ_JXAK01000035.1"/>
</dbReference>
<evidence type="ECO:0000256" key="3">
    <source>
        <dbReference type="ARBA" id="ARBA00022448"/>
    </source>
</evidence>
<dbReference type="Pfam" id="PF01544">
    <property type="entry name" value="CorA"/>
    <property type="match status" value="1"/>
</dbReference>
<keyword evidence="3 8" id="KW-0813">Transport</keyword>
<dbReference type="SUPFAM" id="SSF144083">
    <property type="entry name" value="Magnesium transport protein CorA, transmembrane region"/>
    <property type="match status" value="1"/>
</dbReference>
<evidence type="ECO:0000313" key="10">
    <source>
        <dbReference type="Proteomes" id="UP000031967"/>
    </source>
</evidence>
<dbReference type="InterPro" id="IPR045861">
    <property type="entry name" value="CorA_cytoplasmic_dom"/>
</dbReference>
<dbReference type="InterPro" id="IPR045863">
    <property type="entry name" value="CorA_TM1_TM2"/>
</dbReference>
<feature type="transmembrane region" description="Helical" evidence="8">
    <location>
        <begin position="285"/>
        <end position="305"/>
    </location>
</feature>
<keyword evidence="8" id="KW-0406">Ion transport</keyword>
<evidence type="ECO:0000256" key="1">
    <source>
        <dbReference type="ARBA" id="ARBA00004651"/>
    </source>
</evidence>
<proteinExistence type="inferred from homology"/>
<keyword evidence="7 8" id="KW-0472">Membrane</keyword>
<dbReference type="InterPro" id="IPR002523">
    <property type="entry name" value="MgTranspt_CorA/ZnTranspt_ZntB"/>
</dbReference>
<dbReference type="PANTHER" id="PTHR46494">
    <property type="entry name" value="CORA FAMILY METAL ION TRANSPORTER (EUROFUNG)"/>
    <property type="match status" value="1"/>
</dbReference>
<dbReference type="Gene3D" id="1.20.58.340">
    <property type="entry name" value="Magnesium transport protein CorA, transmembrane region"/>
    <property type="match status" value="2"/>
</dbReference>
<dbReference type="PANTHER" id="PTHR46494:SF1">
    <property type="entry name" value="CORA FAMILY METAL ION TRANSPORTER (EUROFUNG)"/>
    <property type="match status" value="1"/>
</dbReference>
<comment type="similarity">
    <text evidence="2 8">Belongs to the CorA metal ion transporter (MIT) (TC 1.A.35) family.</text>
</comment>
<comment type="subcellular location">
    <subcellularLocation>
        <location evidence="1">Cell membrane</location>
        <topology evidence="1">Multi-pass membrane protein</topology>
    </subcellularLocation>
    <subcellularLocation>
        <location evidence="8">Membrane</location>
        <topology evidence="8">Multi-pass membrane protein</topology>
    </subcellularLocation>
</comment>
<accession>A0ABR5AF00</accession>
<keyword evidence="4 8" id="KW-1003">Cell membrane</keyword>
<keyword evidence="6 8" id="KW-1133">Transmembrane helix</keyword>
<evidence type="ECO:0000256" key="5">
    <source>
        <dbReference type="ARBA" id="ARBA00022692"/>
    </source>
</evidence>
<sequence>MLIYNTATNQLTREPEPRLPAEGEVVWIRLHALQPQEVERVLGDMYRCHPLLVEDCIKLKQRPKLDHYTNNVFLTFYAIDPKTFQTEELGIVVGPNYIITVCKKEPDFLETVTGYFEKIAERMHHTSDILHYLLDSCVDDYSALIDRLENRIEKMEQSIYNNPYVRVGHTIFQLKRELHRLRRAVSEERAILSEITQTNFPYLRAENNVYFIDIYDHISRVVDSLDMFRDSLTGLLELQMSMKADRMNEIMKTLTIISTIFLPLTFIVGLYGMNFRDIPELSWPYGYLYVWALMIAVALGLIWYFKKKKWM</sequence>
<comment type="caution">
    <text evidence="9">The sequence shown here is derived from an EMBL/GenBank/DDBJ whole genome shotgun (WGS) entry which is preliminary data.</text>
</comment>
<evidence type="ECO:0000256" key="2">
    <source>
        <dbReference type="ARBA" id="ARBA00009765"/>
    </source>
</evidence>
<dbReference type="SUPFAM" id="SSF143865">
    <property type="entry name" value="CorA soluble domain-like"/>
    <property type="match status" value="1"/>
</dbReference>
<feature type="transmembrane region" description="Helical" evidence="8">
    <location>
        <begin position="250"/>
        <end position="273"/>
    </location>
</feature>
<evidence type="ECO:0000313" key="9">
    <source>
        <dbReference type="EMBL" id="KIL39530.1"/>
    </source>
</evidence>
<gene>
    <name evidence="8" type="primary">corA</name>
    <name evidence="9" type="ORF">SD70_19155</name>
</gene>
<dbReference type="CDD" id="cd12828">
    <property type="entry name" value="TmCorA-like_1"/>
    <property type="match status" value="1"/>
</dbReference>
<reference evidence="9 10" key="1">
    <citation type="submission" date="2014-12" db="EMBL/GenBank/DDBJ databases">
        <title>Draft genome sequence of Paenibacillus kamchatkensis strain B-2647.</title>
        <authorList>
            <person name="Karlyshev A.V."/>
            <person name="Kudryashova E.B."/>
        </authorList>
    </citation>
    <scope>NUCLEOTIDE SEQUENCE [LARGE SCALE GENOMIC DNA]</scope>
    <source>
        <strain evidence="9 10">VKM B-2647</strain>
    </source>
</reference>
<comment type="function">
    <text evidence="8">Mediates influx of magnesium ions.</text>
</comment>
<evidence type="ECO:0000256" key="8">
    <source>
        <dbReference type="RuleBase" id="RU362010"/>
    </source>
</evidence>
<dbReference type="NCBIfam" id="TIGR00383">
    <property type="entry name" value="corA"/>
    <property type="match status" value="1"/>
</dbReference>
<dbReference type="EMBL" id="JXAK01000035">
    <property type="protein sequence ID" value="KIL39530.1"/>
    <property type="molecule type" value="Genomic_DNA"/>
</dbReference>
<dbReference type="InterPro" id="IPR004488">
    <property type="entry name" value="Mg/Co-transport_prot_CorA"/>
</dbReference>
<dbReference type="Proteomes" id="UP000031967">
    <property type="component" value="Unassembled WGS sequence"/>
</dbReference>